<keyword evidence="2" id="KW-1185">Reference proteome</keyword>
<dbReference type="Proteomes" id="UP000008916">
    <property type="component" value="Chromosome"/>
</dbReference>
<gene>
    <name evidence="1" type="ordered locus">Mspyr1_41070</name>
</gene>
<evidence type="ECO:0000313" key="2">
    <source>
        <dbReference type="Proteomes" id="UP000008916"/>
    </source>
</evidence>
<reference evidence="1 2" key="1">
    <citation type="journal article" date="2011" name="Stand. Genomic Sci.">
        <title>Complete genome sequence of Mycobacterium sp. strain (Spyr1) and reclassification to Mycobacterium gilvum Spyr1.</title>
        <authorList>
            <person name="Kallimanis A."/>
            <person name="Karabika E."/>
            <person name="Mavromatis K."/>
            <person name="Lapidus A."/>
            <person name="Labutti K.M."/>
            <person name="Liolios K."/>
            <person name="Ivanova N."/>
            <person name="Goodwin L."/>
            <person name="Woyke T."/>
            <person name="Velentzas A.D."/>
            <person name="Perisynakis A."/>
            <person name="Ouzounis C.C."/>
            <person name="Kyrpides N.C."/>
            <person name="Koukkou A.I."/>
            <person name="Drainas C."/>
        </authorList>
    </citation>
    <scope>NUCLEOTIDE SEQUENCE [LARGE SCALE GENOMIC DNA]</scope>
    <source>
        <strain evidence="2">DSM 45189 / LMG 24558 / Spyr1</strain>
    </source>
</reference>
<dbReference type="EMBL" id="CP002385">
    <property type="protein sequence ID" value="ADU00690.1"/>
    <property type="molecule type" value="Genomic_DNA"/>
</dbReference>
<accession>E6TAP0</accession>
<organism evidence="1 2">
    <name type="scientific">Mycolicibacterium gilvum (strain DSM 45189 / LMG 24558 / Spyr1)</name>
    <name type="common">Mycobacterium gilvum</name>
    <dbReference type="NCBI Taxonomy" id="278137"/>
    <lineage>
        <taxon>Bacteria</taxon>
        <taxon>Bacillati</taxon>
        <taxon>Actinomycetota</taxon>
        <taxon>Actinomycetes</taxon>
        <taxon>Mycobacteriales</taxon>
        <taxon>Mycobacteriaceae</taxon>
        <taxon>Mycolicibacterium</taxon>
    </lineage>
</organism>
<dbReference type="InterPro" id="IPR025975">
    <property type="entry name" value="Polysacc_lyase"/>
</dbReference>
<evidence type="ECO:0008006" key="3">
    <source>
        <dbReference type="Google" id="ProtNLM"/>
    </source>
</evidence>
<sequence length="347" mass="38068">MSPNRAADPTPPSPAQVRTAVNVLATCNYSCPLSTVSSKVFTGDAVSGLPLPDEVPMLCPPRWFATLFVITLGLSASGPYAFIAAADRACGTHSSEVPQMPPAARFAEPFKGDYSTNDFSQWNRVETVQYVGEPKRYKASYSARVVDDSVYGKAARFEVRAGDIPFGKGERSEVSGEIATTGGVEGQTRWYRFATKFDTSFPRNQADLGWAVTNQWHPDSDKGSPLLSWSPGFKNGMWSLLVNTQKSPGAYTGTKSIFDTPLELGEWHDVRMQVHWSTSEGWVRVWHNGDLRILASGSDTYYLPTLIPGTTSVYYKEGLYREPTAKTGIVYHAGFRSASGEYALNAR</sequence>
<dbReference type="Gene3D" id="2.60.120.200">
    <property type="match status" value="1"/>
</dbReference>
<proteinExistence type="predicted"/>
<dbReference type="HOGENOM" id="CLU_798813_0_0_11"/>
<evidence type="ECO:0000313" key="1">
    <source>
        <dbReference type="EMBL" id="ADU00690.1"/>
    </source>
</evidence>
<dbReference type="KEGG" id="msp:Mspyr1_41070"/>
<protein>
    <recommendedName>
        <fullName evidence="3">Polysaccharide lyase</fullName>
    </recommendedName>
</protein>
<name>E6TAP0_MYCSR</name>
<dbReference type="Pfam" id="PF14099">
    <property type="entry name" value="Polysacc_lyase"/>
    <property type="match status" value="1"/>
</dbReference>
<dbReference type="AlphaFoldDB" id="E6TAP0"/>